<dbReference type="Pfam" id="PF09112">
    <property type="entry name" value="N-glycanase_N"/>
    <property type="match status" value="1"/>
</dbReference>
<accession>A0A7U3Q4L2</accession>
<dbReference type="KEGG" id="pex:IZT61_15540"/>
<sequence>MISIKKYLLLFAAGFFNLAFCAAQGNGGNTIKILNAVDFYDGYAKPIDKPVAEGLIRLSNTKYLRKLTDQEKQAVGNKLTVKVAVKAGCDNYDRIGSVALYKTPKGKSFDDKGSEQYELLRIMTPFMYRTREPDNIPYIAEIDQLAPLFKDKNSDIWIMSEVFGTTGAGQKEVIGCNGSLLTFTVSVDLITEKGSSQESNNLYSLFCNYTMNGEDTIAGYNAKAATFTLKKDVESAKLYVISSGHGAGEGGEEYNWREHVVYLDGEEHSRLEMSQNCAPYEIYNTQPNGIYFGNIAKERRSWCPGAPVPTRIINLGPLKAGEHSIKVTIPEARLLETKSYYVVSAYVVTQ</sequence>
<dbReference type="Proteomes" id="UP000594759">
    <property type="component" value="Chromosome"/>
</dbReference>
<keyword evidence="2" id="KW-0732">Signal</keyword>
<reference evidence="4 5" key="1">
    <citation type="submission" date="2020-11" db="EMBL/GenBank/DDBJ databases">
        <title>Pedobacter endophytica, an endophytic bacteria isolated form Carex pumila.</title>
        <authorList>
            <person name="Peng Y."/>
            <person name="Jiang L."/>
            <person name="Lee J."/>
        </authorList>
    </citation>
    <scope>NUCLEOTIDE SEQUENCE [LARGE SCALE GENOMIC DNA]</scope>
    <source>
        <strain evidence="4 5">JBR3-12</strain>
    </source>
</reference>
<dbReference type="Pfam" id="PF09113">
    <property type="entry name" value="N-glycanase_C"/>
    <property type="match status" value="1"/>
</dbReference>
<proteinExistence type="predicted"/>
<dbReference type="GO" id="GO:0016715">
    <property type="term" value="F:oxidoreductase activity, acting on paired donors, with incorporation or reduction of molecular oxygen, reduced ascorbate as one donor, and incorporation of one atom of oxygen"/>
    <property type="evidence" value="ECO:0007669"/>
    <property type="project" value="InterPro"/>
</dbReference>
<feature type="chain" id="PRO_5032417844" description="Peptide-N-glycosidase F N-terminal domain-containing protein" evidence="2">
    <location>
        <begin position="22"/>
        <end position="350"/>
    </location>
</feature>
<dbReference type="AlphaFoldDB" id="A0A7U3Q4L2"/>
<evidence type="ECO:0000313" key="5">
    <source>
        <dbReference type="Proteomes" id="UP000594759"/>
    </source>
</evidence>
<dbReference type="InterPro" id="IPR015196">
    <property type="entry name" value="PngaseF_N"/>
</dbReference>
<dbReference type="Gene3D" id="2.60.120.230">
    <property type="match status" value="2"/>
</dbReference>
<dbReference type="InterPro" id="IPR014784">
    <property type="entry name" value="Cu2_ascorb_mOase-like_C"/>
</dbReference>
<dbReference type="SMART" id="SM01290">
    <property type="entry name" value="N-glycanase_N"/>
    <property type="match status" value="1"/>
</dbReference>
<name>A0A7U3Q4L2_9SPHI</name>
<evidence type="ECO:0000256" key="2">
    <source>
        <dbReference type="SAM" id="SignalP"/>
    </source>
</evidence>
<evidence type="ECO:0000313" key="4">
    <source>
        <dbReference type="EMBL" id="QPH38487.1"/>
    </source>
</evidence>
<dbReference type="InterPro" id="IPR015197">
    <property type="entry name" value="PngaseF_C"/>
</dbReference>
<dbReference type="SUPFAM" id="SSF49742">
    <property type="entry name" value="PHM/PNGase F"/>
    <property type="match status" value="1"/>
</dbReference>
<dbReference type="InterPro" id="IPR008977">
    <property type="entry name" value="PHM/PNGase_F_dom_sf"/>
</dbReference>
<organism evidence="4 5">
    <name type="scientific">Pedobacter endophyticus</name>
    <dbReference type="NCBI Taxonomy" id="2789740"/>
    <lineage>
        <taxon>Bacteria</taxon>
        <taxon>Pseudomonadati</taxon>
        <taxon>Bacteroidota</taxon>
        <taxon>Sphingobacteriia</taxon>
        <taxon>Sphingobacteriales</taxon>
        <taxon>Sphingobacteriaceae</taxon>
        <taxon>Pedobacter</taxon>
    </lineage>
</organism>
<keyword evidence="5" id="KW-1185">Reference proteome</keyword>
<feature type="domain" description="Peptide-N-glycosidase F N-terminal" evidence="3">
    <location>
        <begin position="30"/>
        <end position="164"/>
    </location>
</feature>
<evidence type="ECO:0000256" key="1">
    <source>
        <dbReference type="ARBA" id="ARBA00023157"/>
    </source>
</evidence>
<evidence type="ECO:0000259" key="3">
    <source>
        <dbReference type="SMART" id="SM01290"/>
    </source>
</evidence>
<dbReference type="EMBL" id="CP064939">
    <property type="protein sequence ID" value="QPH38487.1"/>
    <property type="molecule type" value="Genomic_DNA"/>
</dbReference>
<dbReference type="RefSeq" id="WP_196097967.1">
    <property type="nucleotide sequence ID" value="NZ_CP064939.1"/>
</dbReference>
<gene>
    <name evidence="4" type="ORF">IZT61_15540</name>
</gene>
<keyword evidence="1" id="KW-1015">Disulfide bond</keyword>
<feature type="signal peptide" evidence="2">
    <location>
        <begin position="1"/>
        <end position="21"/>
    </location>
</feature>
<protein>
    <recommendedName>
        <fullName evidence="3">Peptide-N-glycosidase F N-terminal domain-containing protein</fullName>
    </recommendedName>
</protein>